<feature type="transmembrane region" description="Helical" evidence="1">
    <location>
        <begin position="170"/>
        <end position="189"/>
    </location>
</feature>
<gene>
    <name evidence="2" type="ORF">PINE0816_LOCUS8560</name>
</gene>
<proteinExistence type="predicted"/>
<keyword evidence="1" id="KW-1133">Transmembrane helix</keyword>
<protein>
    <submittedName>
        <fullName evidence="2">Uncharacterized protein</fullName>
    </submittedName>
</protein>
<feature type="transmembrane region" description="Helical" evidence="1">
    <location>
        <begin position="235"/>
        <end position="257"/>
    </location>
</feature>
<evidence type="ECO:0000313" key="2">
    <source>
        <dbReference type="EMBL" id="CAD8412434.1"/>
    </source>
</evidence>
<feature type="transmembrane region" description="Helical" evidence="1">
    <location>
        <begin position="130"/>
        <end position="149"/>
    </location>
</feature>
<feature type="transmembrane region" description="Helical" evidence="1">
    <location>
        <begin position="91"/>
        <end position="110"/>
    </location>
</feature>
<name>A0A7S0C5B3_9STRA</name>
<reference evidence="2" key="1">
    <citation type="submission" date="2021-01" db="EMBL/GenBank/DDBJ databases">
        <authorList>
            <person name="Corre E."/>
            <person name="Pelletier E."/>
            <person name="Niang G."/>
            <person name="Scheremetjew M."/>
            <person name="Finn R."/>
            <person name="Kale V."/>
            <person name="Holt S."/>
            <person name="Cochrane G."/>
            <person name="Meng A."/>
            <person name="Brown T."/>
            <person name="Cohen L."/>
        </authorList>
    </citation>
    <scope>NUCLEOTIDE SEQUENCE</scope>
    <source>
        <strain evidence="2">CCAP1064/1</strain>
    </source>
</reference>
<dbReference type="EMBL" id="HBEL01017978">
    <property type="protein sequence ID" value="CAD8412434.1"/>
    <property type="molecule type" value="Transcribed_RNA"/>
</dbReference>
<feature type="transmembrane region" description="Helical" evidence="1">
    <location>
        <begin position="269"/>
        <end position="288"/>
    </location>
</feature>
<keyword evidence="1" id="KW-0812">Transmembrane</keyword>
<evidence type="ECO:0000256" key="1">
    <source>
        <dbReference type="SAM" id="Phobius"/>
    </source>
</evidence>
<sequence length="333" mass="35850">MNSDDASNRDAMTIEETSQSPRFTQWVAFLMCSLIVMGSCMEASEYSADKTVVANQKWALSCSVITFILTMGICAMHMSPITSIFIINTKVEGGLIFVLVAFWSATVAIVSDAENGLAVNEDGAVSFGNLYYFSWAGFVICITLMASFLRSVYQIDVAGEIKSRSARLTLWASAMATCLVVMGSSANVFDNTCAVEGEPEAFCGRTKLGVALGCIGTIIALCICGMKIATTKAPFLLEASGSLVLVIGYSFGVAFITGEKGPGAPLGNLYYSTWASLIILFLIGSSCFEDYQLAKAMNQQPNGTNGQEMYQHGRIPNIDVQADDPKRNQHYDP</sequence>
<organism evidence="2">
    <name type="scientific">Proboscia inermis</name>
    <dbReference type="NCBI Taxonomy" id="420281"/>
    <lineage>
        <taxon>Eukaryota</taxon>
        <taxon>Sar</taxon>
        <taxon>Stramenopiles</taxon>
        <taxon>Ochrophyta</taxon>
        <taxon>Bacillariophyta</taxon>
        <taxon>Coscinodiscophyceae</taxon>
        <taxon>Rhizosoleniophycidae</taxon>
        <taxon>Rhizosoleniales</taxon>
        <taxon>Rhizosoleniaceae</taxon>
        <taxon>Proboscia</taxon>
    </lineage>
</organism>
<feature type="transmembrane region" description="Helical" evidence="1">
    <location>
        <begin position="58"/>
        <end position="79"/>
    </location>
</feature>
<accession>A0A7S0C5B3</accession>
<keyword evidence="1" id="KW-0472">Membrane</keyword>
<dbReference type="AlphaFoldDB" id="A0A7S0C5B3"/>
<feature type="transmembrane region" description="Helical" evidence="1">
    <location>
        <begin position="209"/>
        <end position="228"/>
    </location>
</feature>